<dbReference type="AlphaFoldDB" id="A0A916WY70"/>
<evidence type="ECO:0000313" key="5">
    <source>
        <dbReference type="Proteomes" id="UP000636793"/>
    </source>
</evidence>
<dbReference type="RefSeq" id="WP_188838136.1">
    <property type="nucleotide sequence ID" value="NZ_BMHI01000005.1"/>
</dbReference>
<dbReference type="EMBL" id="BMHI01000005">
    <property type="protein sequence ID" value="GGB39647.1"/>
    <property type="molecule type" value="Genomic_DNA"/>
</dbReference>
<protein>
    <recommendedName>
        <fullName evidence="3">N-acetyltransferase domain-containing protein</fullName>
    </recommendedName>
</protein>
<dbReference type="SUPFAM" id="SSF55729">
    <property type="entry name" value="Acyl-CoA N-acyltransferases (Nat)"/>
    <property type="match status" value="1"/>
</dbReference>
<evidence type="ECO:0000256" key="1">
    <source>
        <dbReference type="ARBA" id="ARBA00022679"/>
    </source>
</evidence>
<keyword evidence="2" id="KW-0012">Acyltransferase</keyword>
<reference evidence="4" key="2">
    <citation type="submission" date="2020-09" db="EMBL/GenBank/DDBJ databases">
        <authorList>
            <person name="Sun Q."/>
            <person name="Zhou Y."/>
        </authorList>
    </citation>
    <scope>NUCLEOTIDE SEQUENCE</scope>
    <source>
        <strain evidence="4">CGMCC 1.15085</strain>
    </source>
</reference>
<dbReference type="InterPro" id="IPR016181">
    <property type="entry name" value="Acyl_CoA_acyltransferase"/>
</dbReference>
<evidence type="ECO:0000313" key="4">
    <source>
        <dbReference type="EMBL" id="GGB39647.1"/>
    </source>
</evidence>
<dbReference type="Proteomes" id="UP000636793">
    <property type="component" value="Unassembled WGS sequence"/>
</dbReference>
<dbReference type="CDD" id="cd04301">
    <property type="entry name" value="NAT_SF"/>
    <property type="match status" value="1"/>
</dbReference>
<accession>A0A916WY70</accession>
<dbReference type="Pfam" id="PF00583">
    <property type="entry name" value="Acetyltransf_1"/>
    <property type="match status" value="1"/>
</dbReference>
<dbReference type="GO" id="GO:0016747">
    <property type="term" value="F:acyltransferase activity, transferring groups other than amino-acyl groups"/>
    <property type="evidence" value="ECO:0007669"/>
    <property type="project" value="InterPro"/>
</dbReference>
<keyword evidence="1" id="KW-0808">Transferase</keyword>
<keyword evidence="5" id="KW-1185">Reference proteome</keyword>
<sequence length="167" mass="18605">MTRIDIVDGEAATAYAAPVFALYDTVFGDFPDEDAWRQQMYDRHRARDGYRLAVALDDDQLVGCAWGYHGDHGQFWPNLVVRTLPDVAAEWIGGHFEFVELAVAPAARRRGVGHRLHDALLEGLTGRALLGTSSGDDDPAVRLYRSRGWRTLGLLDAERQVMGLVRP</sequence>
<dbReference type="PANTHER" id="PTHR43877:SF2">
    <property type="entry name" value="AMINOALKYLPHOSPHONATE N-ACETYLTRANSFERASE-RELATED"/>
    <property type="match status" value="1"/>
</dbReference>
<gene>
    <name evidence="4" type="ORF">GCM10011492_33050</name>
</gene>
<feature type="domain" description="N-acetyltransferase" evidence="3">
    <location>
        <begin position="4"/>
        <end position="167"/>
    </location>
</feature>
<reference evidence="4" key="1">
    <citation type="journal article" date="2014" name="Int. J. Syst. Evol. Microbiol.">
        <title>Complete genome sequence of Corynebacterium casei LMG S-19264T (=DSM 44701T), isolated from a smear-ripened cheese.</title>
        <authorList>
            <consortium name="US DOE Joint Genome Institute (JGI-PGF)"/>
            <person name="Walter F."/>
            <person name="Albersmeier A."/>
            <person name="Kalinowski J."/>
            <person name="Ruckert C."/>
        </authorList>
    </citation>
    <scope>NUCLEOTIDE SEQUENCE</scope>
    <source>
        <strain evidence="4">CGMCC 1.15085</strain>
    </source>
</reference>
<organism evidence="4 5">
    <name type="scientific">Flexivirga endophytica</name>
    <dbReference type="NCBI Taxonomy" id="1849103"/>
    <lineage>
        <taxon>Bacteria</taxon>
        <taxon>Bacillati</taxon>
        <taxon>Actinomycetota</taxon>
        <taxon>Actinomycetes</taxon>
        <taxon>Micrococcales</taxon>
        <taxon>Dermacoccaceae</taxon>
        <taxon>Flexivirga</taxon>
    </lineage>
</organism>
<name>A0A916WY70_9MICO</name>
<comment type="caution">
    <text evidence="4">The sequence shown here is derived from an EMBL/GenBank/DDBJ whole genome shotgun (WGS) entry which is preliminary data.</text>
</comment>
<dbReference type="PANTHER" id="PTHR43877">
    <property type="entry name" value="AMINOALKYLPHOSPHONATE N-ACETYLTRANSFERASE-RELATED-RELATED"/>
    <property type="match status" value="1"/>
</dbReference>
<proteinExistence type="predicted"/>
<evidence type="ECO:0000256" key="2">
    <source>
        <dbReference type="ARBA" id="ARBA00023315"/>
    </source>
</evidence>
<evidence type="ECO:0000259" key="3">
    <source>
        <dbReference type="PROSITE" id="PS51186"/>
    </source>
</evidence>
<dbReference type="PROSITE" id="PS51186">
    <property type="entry name" value="GNAT"/>
    <property type="match status" value="1"/>
</dbReference>
<dbReference type="InterPro" id="IPR050832">
    <property type="entry name" value="Bact_Acetyltransf"/>
</dbReference>
<dbReference type="InterPro" id="IPR000182">
    <property type="entry name" value="GNAT_dom"/>
</dbReference>
<dbReference type="Gene3D" id="3.40.630.30">
    <property type="match status" value="1"/>
</dbReference>